<protein>
    <submittedName>
        <fullName evidence="1">Uncharacterized protein</fullName>
    </submittedName>
</protein>
<dbReference type="Proteomes" id="UP000002979">
    <property type="component" value="Unassembled WGS sequence"/>
</dbReference>
<evidence type="ECO:0000313" key="2">
    <source>
        <dbReference type="Proteomes" id="UP000002979"/>
    </source>
</evidence>
<name>A4E7S5_COLAA</name>
<sequence length="47" mass="5224">MLDFAVEIIDLKRGIYFEHSSVGALHMGEFGAMKALDFQRAPLAGNR</sequence>
<reference evidence="1 2" key="1">
    <citation type="submission" date="2007-01" db="EMBL/GenBank/DDBJ databases">
        <title>Draft genome sequence of Collinsella aerofaciens (ATCC 25986).</title>
        <authorList>
            <person name="Sudarsanam P."/>
            <person name="Ley R."/>
            <person name="Guruge J."/>
            <person name="Turnbaugh P.J."/>
            <person name="Mahowald M."/>
            <person name="Liep D."/>
            <person name="Gordon J."/>
        </authorList>
    </citation>
    <scope>NUCLEOTIDE SEQUENCE [LARGE SCALE GENOMIC DNA]</scope>
    <source>
        <strain evidence="2">ATCC 25986 / DSM 3979 / JCM 10188 / KCTC 3647 / NCTC 11838 / VPI 1003</strain>
    </source>
</reference>
<proteinExistence type="predicted"/>
<reference evidence="1 2" key="2">
    <citation type="submission" date="2007-04" db="EMBL/GenBank/DDBJ databases">
        <authorList>
            <person name="Fulton L."/>
            <person name="Clifton S."/>
            <person name="Fulton B."/>
            <person name="Xu J."/>
            <person name="Minx P."/>
            <person name="Mardis E.R."/>
            <person name="Wilson R.K."/>
        </authorList>
    </citation>
    <scope>NUCLEOTIDE SEQUENCE [LARGE SCALE GENOMIC DNA]</scope>
    <source>
        <strain evidence="2">ATCC 25986 / DSM 3979 / JCM 10188 / KCTC 3647 / NCTC 11838 / VPI 1003</strain>
    </source>
</reference>
<dbReference type="AlphaFoldDB" id="A4E7S5"/>
<dbReference type="EMBL" id="AAVN02000001">
    <property type="protein sequence ID" value="EBA40783.1"/>
    <property type="molecule type" value="Genomic_DNA"/>
</dbReference>
<comment type="caution">
    <text evidence="1">The sequence shown here is derived from an EMBL/GenBank/DDBJ whole genome shotgun (WGS) entry which is preliminary data.</text>
</comment>
<evidence type="ECO:0000313" key="1">
    <source>
        <dbReference type="EMBL" id="EBA40783.1"/>
    </source>
</evidence>
<organism evidence="1 2">
    <name type="scientific">Collinsella aerofaciens (strain ATCC 25986 / DSM 3979 / JCM 10188 / KCTC 3647 / NCTC 11838 / VPI 1003)</name>
    <dbReference type="NCBI Taxonomy" id="411903"/>
    <lineage>
        <taxon>Bacteria</taxon>
        <taxon>Bacillati</taxon>
        <taxon>Actinomycetota</taxon>
        <taxon>Coriobacteriia</taxon>
        <taxon>Coriobacteriales</taxon>
        <taxon>Coriobacteriaceae</taxon>
        <taxon>Collinsella</taxon>
    </lineage>
</organism>
<gene>
    <name evidence="1" type="ORF">COLAER_00455</name>
</gene>
<accession>A4E7S5</accession>